<evidence type="ECO:0000313" key="19">
    <source>
        <dbReference type="Proteomes" id="UP000631114"/>
    </source>
</evidence>
<keyword evidence="8" id="KW-0285">Flavoprotein</keyword>
<organism evidence="18 19">
    <name type="scientific">Coptis chinensis</name>
    <dbReference type="NCBI Taxonomy" id="261450"/>
    <lineage>
        <taxon>Eukaryota</taxon>
        <taxon>Viridiplantae</taxon>
        <taxon>Streptophyta</taxon>
        <taxon>Embryophyta</taxon>
        <taxon>Tracheophyta</taxon>
        <taxon>Spermatophyta</taxon>
        <taxon>Magnoliopsida</taxon>
        <taxon>Ranunculales</taxon>
        <taxon>Ranunculaceae</taxon>
        <taxon>Coptidoideae</taxon>
        <taxon>Coptis</taxon>
    </lineage>
</organism>
<dbReference type="InterPro" id="IPR011601">
    <property type="entry name" value="MurB_C"/>
</dbReference>
<dbReference type="Proteomes" id="UP000631114">
    <property type="component" value="Unassembled WGS sequence"/>
</dbReference>
<comment type="pathway">
    <text evidence="4">Cell wall biogenesis; peptidoglycan biosynthesis.</text>
</comment>
<dbReference type="InterPro" id="IPR036635">
    <property type="entry name" value="MurB_C_sf"/>
</dbReference>
<proteinExistence type="inferred from homology"/>
<dbReference type="HAMAP" id="MF_00037">
    <property type="entry name" value="MurB"/>
    <property type="match status" value="1"/>
</dbReference>
<evidence type="ECO:0000256" key="4">
    <source>
        <dbReference type="ARBA" id="ARBA00004752"/>
    </source>
</evidence>
<dbReference type="EMBL" id="JADFTS010000008">
    <property type="protein sequence ID" value="KAF9591393.1"/>
    <property type="molecule type" value="Genomic_DNA"/>
</dbReference>
<comment type="catalytic activity">
    <reaction evidence="16">
        <text>UDP-N-acetyl-alpha-D-muramate + NADP(+) = UDP-N-acetyl-3-O-(1-carboxyvinyl)-alpha-D-glucosamine + NADPH + H(+)</text>
        <dbReference type="Rhea" id="RHEA:12248"/>
        <dbReference type="ChEBI" id="CHEBI:15378"/>
        <dbReference type="ChEBI" id="CHEBI:57783"/>
        <dbReference type="ChEBI" id="CHEBI:58349"/>
        <dbReference type="ChEBI" id="CHEBI:68483"/>
        <dbReference type="ChEBI" id="CHEBI:70757"/>
        <dbReference type="EC" id="1.3.1.98"/>
    </reaction>
</comment>
<keyword evidence="9" id="KW-0274">FAD</keyword>
<evidence type="ECO:0000256" key="11">
    <source>
        <dbReference type="ARBA" id="ARBA00022960"/>
    </source>
</evidence>
<comment type="subcellular location">
    <subcellularLocation>
        <location evidence="3">Cytoplasm</location>
    </subcellularLocation>
</comment>
<evidence type="ECO:0000256" key="1">
    <source>
        <dbReference type="ARBA" id="ARBA00001974"/>
    </source>
</evidence>
<dbReference type="InterPro" id="IPR003170">
    <property type="entry name" value="MurB"/>
</dbReference>
<dbReference type="Gene3D" id="3.30.465.10">
    <property type="match status" value="1"/>
</dbReference>
<dbReference type="Gene3D" id="3.30.43.10">
    <property type="entry name" value="Uridine Diphospho-n-acetylenolpyruvylglucosamine Reductase, domain 2"/>
    <property type="match status" value="1"/>
</dbReference>
<keyword evidence="6" id="KW-0963">Cytoplasm</keyword>
<dbReference type="PROSITE" id="PS51387">
    <property type="entry name" value="FAD_PCMH"/>
    <property type="match status" value="1"/>
</dbReference>
<evidence type="ECO:0000313" key="18">
    <source>
        <dbReference type="EMBL" id="KAF9591393.1"/>
    </source>
</evidence>
<evidence type="ECO:0000256" key="13">
    <source>
        <dbReference type="ARBA" id="ARBA00023002"/>
    </source>
</evidence>
<dbReference type="GO" id="GO:0008360">
    <property type="term" value="P:regulation of cell shape"/>
    <property type="evidence" value="ECO:0007669"/>
    <property type="project" value="UniProtKB-KW"/>
</dbReference>
<dbReference type="PANTHER" id="PTHR21071:SF4">
    <property type="entry name" value="UDP-N-ACETYLENOLPYRUVOYLGLUCOSAMINE REDUCTASE"/>
    <property type="match status" value="1"/>
</dbReference>
<sequence>MLLACCRYCCEHSIRFLIVGKGSNCLFDDNGFDGCVILNRIEFIERIEPGVYRVGSGYPFNRLGLQCCNEGFSGLEFAGGIPGTVGGAAYMNAGANGQIVLPRYERLSSSSCRYIPSETFSVSEGATTGVLGKAEIISASGERSAGSVFQNPSGFSAAEFIEKAGLKGFRRGGAKVSEIHANFFINCGSATSTDMLELINLVKVKVNSKFGIELKEEVKYVSACNGLISNRNDSFSV</sequence>
<keyword evidence="15" id="KW-0961">Cell wall biogenesis/degradation</keyword>
<dbReference type="GO" id="GO:0008762">
    <property type="term" value="F:UDP-N-acetylmuramate dehydrogenase activity"/>
    <property type="evidence" value="ECO:0007669"/>
    <property type="project" value="UniProtKB-EC"/>
</dbReference>
<dbReference type="InterPro" id="IPR016167">
    <property type="entry name" value="FAD-bd_PCMH_sub1"/>
</dbReference>
<dbReference type="OrthoDB" id="66620at2759"/>
<gene>
    <name evidence="18" type="ORF">IFM89_004078</name>
</gene>
<dbReference type="GO" id="GO:0071949">
    <property type="term" value="F:FAD binding"/>
    <property type="evidence" value="ECO:0007669"/>
    <property type="project" value="InterPro"/>
</dbReference>
<dbReference type="UniPathway" id="UPA00219"/>
<keyword evidence="12" id="KW-0573">Peptidoglycan synthesis</keyword>
<evidence type="ECO:0000256" key="16">
    <source>
        <dbReference type="ARBA" id="ARBA00048914"/>
    </source>
</evidence>
<comment type="function">
    <text evidence="2">Cell wall formation.</text>
</comment>
<evidence type="ECO:0000256" key="8">
    <source>
        <dbReference type="ARBA" id="ARBA00022630"/>
    </source>
</evidence>
<dbReference type="InterPro" id="IPR016166">
    <property type="entry name" value="FAD-bd_PCMH"/>
</dbReference>
<comment type="caution">
    <text evidence="18">The sequence shown here is derived from an EMBL/GenBank/DDBJ whole genome shotgun (WGS) entry which is preliminary data.</text>
</comment>
<dbReference type="InterPro" id="IPR016169">
    <property type="entry name" value="FAD-bd_PCMH_sub2"/>
</dbReference>
<dbReference type="PANTHER" id="PTHR21071">
    <property type="entry name" value="UDP-N-ACETYLENOLPYRUVOYLGLUCOSAMINE REDUCTASE"/>
    <property type="match status" value="1"/>
</dbReference>
<dbReference type="SUPFAM" id="SSF56194">
    <property type="entry name" value="Uridine diphospho-N-Acetylenolpyruvylglucosamine reductase, MurB, C-terminal domain"/>
    <property type="match status" value="1"/>
</dbReference>
<dbReference type="Pfam" id="PF01565">
    <property type="entry name" value="FAD_binding_4"/>
    <property type="match status" value="1"/>
</dbReference>
<evidence type="ECO:0000256" key="6">
    <source>
        <dbReference type="ARBA" id="ARBA00022490"/>
    </source>
</evidence>
<protein>
    <recommendedName>
        <fullName evidence="5">UDP-N-acetylmuramate dehydrogenase</fullName>
        <ecNumber evidence="5">1.3.1.98</ecNumber>
    </recommendedName>
</protein>
<keyword evidence="10" id="KW-0521">NADP</keyword>
<evidence type="ECO:0000256" key="7">
    <source>
        <dbReference type="ARBA" id="ARBA00022618"/>
    </source>
</evidence>
<evidence type="ECO:0000256" key="15">
    <source>
        <dbReference type="ARBA" id="ARBA00023316"/>
    </source>
</evidence>
<evidence type="ECO:0000259" key="17">
    <source>
        <dbReference type="PROSITE" id="PS51387"/>
    </source>
</evidence>
<feature type="domain" description="FAD-binding PCMH-type" evidence="17">
    <location>
        <begin position="1"/>
        <end position="209"/>
    </location>
</feature>
<name>A0A835H4F9_9MAGN</name>
<evidence type="ECO:0000256" key="9">
    <source>
        <dbReference type="ARBA" id="ARBA00022827"/>
    </source>
</evidence>
<keyword evidence="7" id="KW-0132">Cell division</keyword>
<dbReference type="InterPro" id="IPR006094">
    <property type="entry name" value="Oxid_FAD_bind_N"/>
</dbReference>
<keyword evidence="11" id="KW-0133">Cell shape</keyword>
<keyword evidence="13" id="KW-0560">Oxidoreductase</keyword>
<evidence type="ECO:0000256" key="2">
    <source>
        <dbReference type="ARBA" id="ARBA00003921"/>
    </source>
</evidence>
<evidence type="ECO:0000256" key="12">
    <source>
        <dbReference type="ARBA" id="ARBA00022984"/>
    </source>
</evidence>
<reference evidence="18 19" key="1">
    <citation type="submission" date="2020-10" db="EMBL/GenBank/DDBJ databases">
        <title>The Coptis chinensis genome and diversification of protoberbering-type alkaloids.</title>
        <authorList>
            <person name="Wang B."/>
            <person name="Shu S."/>
            <person name="Song C."/>
            <person name="Liu Y."/>
        </authorList>
    </citation>
    <scope>NUCLEOTIDE SEQUENCE [LARGE SCALE GENOMIC DNA]</scope>
    <source>
        <strain evidence="18">HL-2020</strain>
        <tissue evidence="18">Leaf</tissue>
    </source>
</reference>
<dbReference type="GO" id="GO:0071555">
    <property type="term" value="P:cell wall organization"/>
    <property type="evidence" value="ECO:0007669"/>
    <property type="project" value="UniProtKB-KW"/>
</dbReference>
<dbReference type="Gene3D" id="3.90.78.10">
    <property type="entry name" value="UDP-N-acetylenolpyruvoylglucosamine reductase, C-terminal domain"/>
    <property type="match status" value="1"/>
</dbReference>
<keyword evidence="14" id="KW-0131">Cell cycle</keyword>
<dbReference type="Pfam" id="PF02873">
    <property type="entry name" value="MurB_C"/>
    <property type="match status" value="1"/>
</dbReference>
<evidence type="ECO:0000256" key="10">
    <source>
        <dbReference type="ARBA" id="ARBA00022857"/>
    </source>
</evidence>
<dbReference type="EC" id="1.3.1.98" evidence="5"/>
<comment type="cofactor">
    <cofactor evidence="1">
        <name>FAD</name>
        <dbReference type="ChEBI" id="CHEBI:57692"/>
    </cofactor>
</comment>
<dbReference type="AlphaFoldDB" id="A0A835H4F9"/>
<dbReference type="SUPFAM" id="SSF56176">
    <property type="entry name" value="FAD-binding/transporter-associated domain-like"/>
    <property type="match status" value="1"/>
</dbReference>
<accession>A0A835H4F9</accession>
<dbReference type="InterPro" id="IPR036318">
    <property type="entry name" value="FAD-bd_PCMH-like_sf"/>
</dbReference>
<evidence type="ECO:0000256" key="3">
    <source>
        <dbReference type="ARBA" id="ARBA00004496"/>
    </source>
</evidence>
<dbReference type="GO" id="GO:0051301">
    <property type="term" value="P:cell division"/>
    <property type="evidence" value="ECO:0007669"/>
    <property type="project" value="UniProtKB-KW"/>
</dbReference>
<keyword evidence="19" id="KW-1185">Reference proteome</keyword>
<evidence type="ECO:0000256" key="14">
    <source>
        <dbReference type="ARBA" id="ARBA00023306"/>
    </source>
</evidence>
<dbReference type="GO" id="GO:0005829">
    <property type="term" value="C:cytosol"/>
    <property type="evidence" value="ECO:0007669"/>
    <property type="project" value="TreeGrafter"/>
</dbReference>
<evidence type="ECO:0000256" key="5">
    <source>
        <dbReference type="ARBA" id="ARBA00012518"/>
    </source>
</evidence>